<dbReference type="AlphaFoldDB" id="V6TPA2"/>
<dbReference type="VEuPathDB" id="GiardiaDB:QR46_0393"/>
<dbReference type="Proteomes" id="UP000018320">
    <property type="component" value="Unassembled WGS sequence"/>
</dbReference>
<evidence type="ECO:0000256" key="2">
    <source>
        <dbReference type="ARBA" id="ARBA00010401"/>
    </source>
</evidence>
<dbReference type="InterPro" id="IPR002618">
    <property type="entry name" value="UDPGP_fam"/>
</dbReference>
<dbReference type="Gene3D" id="3.90.550.10">
    <property type="entry name" value="Spore Coat Polysaccharide Biosynthesis Protein SpsA, Chain A"/>
    <property type="match status" value="1"/>
</dbReference>
<evidence type="ECO:0000313" key="8">
    <source>
        <dbReference type="Proteomes" id="UP000018320"/>
    </source>
</evidence>
<comment type="catalytic activity">
    <reaction evidence="6">
        <text>N-acetyl-alpha-D-glucosamine 1-phosphate + UTP + H(+) = UDP-N-acetyl-alpha-D-glucosamine + diphosphate</text>
        <dbReference type="Rhea" id="RHEA:13509"/>
        <dbReference type="ChEBI" id="CHEBI:15378"/>
        <dbReference type="ChEBI" id="CHEBI:33019"/>
        <dbReference type="ChEBI" id="CHEBI:46398"/>
        <dbReference type="ChEBI" id="CHEBI:57705"/>
        <dbReference type="ChEBI" id="CHEBI:57776"/>
        <dbReference type="EC" id="2.7.7.23"/>
    </reaction>
</comment>
<evidence type="ECO:0000256" key="3">
    <source>
        <dbReference type="ARBA" id="ARBA00012457"/>
    </source>
</evidence>
<evidence type="ECO:0000256" key="1">
    <source>
        <dbReference type="ARBA" id="ARBA00005208"/>
    </source>
</evidence>
<proteinExistence type="inferred from homology"/>
<dbReference type="Pfam" id="PF01704">
    <property type="entry name" value="UDPGP"/>
    <property type="match status" value="1"/>
</dbReference>
<dbReference type="PANTHER" id="PTHR11952:SF2">
    <property type="entry name" value="LD24639P"/>
    <property type="match status" value="1"/>
</dbReference>
<dbReference type="GO" id="GO:0003977">
    <property type="term" value="F:UDP-N-acetylglucosamine diphosphorylase activity"/>
    <property type="evidence" value="ECO:0007669"/>
    <property type="project" value="UniProtKB-EC"/>
</dbReference>
<dbReference type="EC" id="2.7.7.23" evidence="3"/>
<dbReference type="EMBL" id="AHGT01000008">
    <property type="protein sequence ID" value="ESU38840.1"/>
    <property type="molecule type" value="Genomic_DNA"/>
</dbReference>
<evidence type="ECO:0000256" key="6">
    <source>
        <dbReference type="ARBA" id="ARBA00048493"/>
    </source>
</evidence>
<protein>
    <recommendedName>
        <fullName evidence="3">UDP-N-acetylglucosamine diphosphorylase</fullName>
        <ecNumber evidence="3">2.7.7.23</ecNumber>
    </recommendedName>
</protein>
<dbReference type="VEuPathDB" id="GiardiaDB:DHA2_16217"/>
<evidence type="ECO:0000256" key="5">
    <source>
        <dbReference type="ARBA" id="ARBA00022695"/>
    </source>
</evidence>
<reference evidence="7 8" key="2">
    <citation type="journal article" date="2013" name="Genome Biol. Evol.">
        <title>Genome sequencing of Giardia lamblia genotypes A2 and B isolates (DH and GS) and comparative analysis with the genomes of genotypes A1 and E (WB and Pig).</title>
        <authorList>
            <person name="Adam R.D."/>
            <person name="Dahlstrom E.W."/>
            <person name="Martens C.A."/>
            <person name="Bruno D.P."/>
            <person name="Barbian K.D."/>
            <person name="Ricklefs S.M."/>
            <person name="Hernandez M.M."/>
            <person name="Narla N.P."/>
            <person name="Patel R.B."/>
            <person name="Porcella S.F."/>
            <person name="Nash T.E."/>
        </authorList>
    </citation>
    <scope>NUCLEOTIDE SEQUENCE [LARGE SCALE GENOMIC DNA]</scope>
    <source>
        <strain evidence="7 8">DH</strain>
    </source>
</reference>
<evidence type="ECO:0000256" key="4">
    <source>
        <dbReference type="ARBA" id="ARBA00022679"/>
    </source>
</evidence>
<dbReference type="InterPro" id="IPR039741">
    <property type="entry name" value="UDP-sugar_pyrophosphorylase"/>
</dbReference>
<organism evidence="7 8">
    <name type="scientific">Giardia intestinalis</name>
    <name type="common">Giardia lamblia</name>
    <dbReference type="NCBI Taxonomy" id="5741"/>
    <lineage>
        <taxon>Eukaryota</taxon>
        <taxon>Metamonada</taxon>
        <taxon>Diplomonadida</taxon>
        <taxon>Hexamitidae</taxon>
        <taxon>Giardiinae</taxon>
        <taxon>Giardia</taxon>
    </lineage>
</organism>
<dbReference type="GO" id="GO:0006048">
    <property type="term" value="P:UDP-N-acetylglucosamine biosynthetic process"/>
    <property type="evidence" value="ECO:0007669"/>
    <property type="project" value="TreeGrafter"/>
</dbReference>
<dbReference type="PANTHER" id="PTHR11952">
    <property type="entry name" value="UDP- GLUCOSE PYROPHOSPHORYLASE"/>
    <property type="match status" value="1"/>
</dbReference>
<comment type="similarity">
    <text evidence="2">Belongs to the UDPGP type 1 family.</text>
</comment>
<gene>
    <name evidence="7" type="ORF">DHA2_16217</name>
</gene>
<comment type="pathway">
    <text evidence="1">Nucleotide-sugar biosynthesis; UDP-N-acetyl-alpha-D-glucosamine biosynthesis; UDP-N-acetyl-alpha-D-glucosamine from N-acetyl-alpha-D-glucosamine 1-phosphate: step 1/1.</text>
</comment>
<dbReference type="InterPro" id="IPR029044">
    <property type="entry name" value="Nucleotide-diphossugar_trans"/>
</dbReference>
<dbReference type="VEuPathDB" id="GiardiaDB:GL50803_0016217"/>
<sequence>MPGLEEFLKKNPEVQPSLRTYLQSLSAEDRCTVFKSAQNVCFEPALHFAQLTSSSPMTIKPLPDLGGRVLNICGYPDKGQQSVQDEAFNLGKKLLEEGKVAALIMAGGQATRLGASVPKGVFPINFGERAGCLLEILIRRVHSKGHNIPIIILLSPATEQATKDHLREKSYFGYPNELIFYCTQDHYPAFSADGKILLAKPLEVFSAPNGNAGFLRAMMNAKLLKTLSARGVEFLHIVGVDNPLIPLCDELTVGFAKLRSLDILNRVIPCQSGKKEGIIGVRSITQEWQAPLVPRDLLDLQLPDQAPSVLEYSELPSDYSYASQYANIMNHVLSLAYLERVAGYMEKLDVEVVPYHIAIKSGSIYDYENKTNITLSTPSVYKVEHFIFDIFHFCPLERFGIIISDRATDFSPIKNAAGEDSVESARQAYHSSVKAV</sequence>
<comment type="caution">
    <text evidence="7">The sequence shown here is derived from an EMBL/GenBank/DDBJ whole genome shotgun (WGS) entry which is preliminary data.</text>
</comment>
<dbReference type="SUPFAM" id="SSF53448">
    <property type="entry name" value="Nucleotide-diphospho-sugar transferases"/>
    <property type="match status" value="1"/>
</dbReference>
<keyword evidence="5" id="KW-0548">Nucleotidyltransferase</keyword>
<keyword evidence="4" id="KW-0808">Transferase</keyword>
<evidence type="ECO:0000313" key="7">
    <source>
        <dbReference type="EMBL" id="ESU38840.1"/>
    </source>
</evidence>
<dbReference type="VEuPathDB" id="GiardiaDB:GL50581_791"/>
<reference evidence="8" key="1">
    <citation type="submission" date="2012-02" db="EMBL/GenBank/DDBJ databases">
        <title>Genome sequencing of Giardia lamblia Genotypes A2 and B isolates (DH and GS) and comparative analysis with the genomes of Genotypes A1 and E (WB and Pig).</title>
        <authorList>
            <person name="Adam R."/>
            <person name="Dahlstrom E."/>
            <person name="Martens C."/>
            <person name="Bruno D."/>
            <person name="Barbian K."/>
            <person name="Porcella S.F."/>
            <person name="Nash T."/>
        </authorList>
    </citation>
    <scope>NUCLEOTIDE SEQUENCE</scope>
    <source>
        <strain evidence="8">DH</strain>
    </source>
</reference>
<accession>V6TPA2</accession>
<name>V6TPA2_GIAIN</name>